<feature type="domain" description="U3 small nucleolar RNA-associated protein 13 C-terminal" evidence="7">
    <location>
        <begin position="714"/>
        <end position="848"/>
    </location>
</feature>
<evidence type="ECO:0000313" key="9">
    <source>
        <dbReference type="Proteomes" id="UP001174909"/>
    </source>
</evidence>
<dbReference type="PROSITE" id="PS50082">
    <property type="entry name" value="WD_REPEATS_2"/>
    <property type="match status" value="7"/>
</dbReference>
<feature type="repeat" description="WD" evidence="5">
    <location>
        <begin position="577"/>
        <end position="618"/>
    </location>
</feature>
<feature type="region of interest" description="Disordered" evidence="6">
    <location>
        <begin position="856"/>
        <end position="880"/>
    </location>
</feature>
<keyword evidence="9" id="KW-1185">Reference proteome</keyword>
<comment type="subcellular location">
    <subcellularLocation>
        <location evidence="1">Nucleus</location>
        <location evidence="1">Nucleolus</location>
    </subcellularLocation>
</comment>
<dbReference type="InterPro" id="IPR015943">
    <property type="entry name" value="WD40/YVTN_repeat-like_dom_sf"/>
</dbReference>
<feature type="compositionally biased region" description="Basic and acidic residues" evidence="6">
    <location>
        <begin position="913"/>
        <end position="932"/>
    </location>
</feature>
<keyword evidence="3" id="KW-0677">Repeat</keyword>
<dbReference type="PRINTS" id="PR00320">
    <property type="entry name" value="GPROTEINBRPT"/>
</dbReference>
<reference evidence="8" key="1">
    <citation type="submission" date="2023-03" db="EMBL/GenBank/DDBJ databases">
        <authorList>
            <person name="Steffen K."/>
            <person name="Cardenas P."/>
        </authorList>
    </citation>
    <scope>NUCLEOTIDE SEQUENCE</scope>
</reference>
<name>A0AA35R912_GEOBA</name>
<evidence type="ECO:0000256" key="4">
    <source>
        <dbReference type="ARBA" id="ARBA00023242"/>
    </source>
</evidence>
<keyword evidence="4" id="KW-0539">Nucleus</keyword>
<accession>A0AA35R912</accession>
<feature type="repeat" description="WD" evidence="5">
    <location>
        <begin position="480"/>
        <end position="515"/>
    </location>
</feature>
<feature type="repeat" description="WD" evidence="5">
    <location>
        <begin position="619"/>
        <end position="660"/>
    </location>
</feature>
<keyword evidence="2 5" id="KW-0853">WD repeat</keyword>
<protein>
    <submittedName>
        <fullName evidence="8">Transducin beta-like protein 3</fullName>
    </submittedName>
</protein>
<comment type="caution">
    <text evidence="8">The sequence shown here is derived from an EMBL/GenBank/DDBJ whole genome shotgun (WGS) entry which is preliminary data.</text>
</comment>
<dbReference type="CDD" id="cd00200">
    <property type="entry name" value="WD40"/>
    <property type="match status" value="1"/>
</dbReference>
<evidence type="ECO:0000256" key="6">
    <source>
        <dbReference type="SAM" id="MobiDB-lite"/>
    </source>
</evidence>
<dbReference type="GO" id="GO:0034511">
    <property type="term" value="F:U3 snoRNA binding"/>
    <property type="evidence" value="ECO:0007669"/>
    <property type="project" value="TreeGrafter"/>
</dbReference>
<evidence type="ECO:0000256" key="3">
    <source>
        <dbReference type="ARBA" id="ARBA00022737"/>
    </source>
</evidence>
<dbReference type="InterPro" id="IPR020472">
    <property type="entry name" value="WD40_PAC1"/>
</dbReference>
<dbReference type="InterPro" id="IPR013934">
    <property type="entry name" value="Utp13_C"/>
</dbReference>
<feature type="compositionally biased region" description="Acidic residues" evidence="6">
    <location>
        <begin position="933"/>
        <end position="943"/>
    </location>
</feature>
<feature type="repeat" description="WD" evidence="5">
    <location>
        <begin position="535"/>
        <end position="576"/>
    </location>
</feature>
<dbReference type="InterPro" id="IPR019775">
    <property type="entry name" value="WD40_repeat_CS"/>
</dbReference>
<evidence type="ECO:0000313" key="8">
    <source>
        <dbReference type="EMBL" id="CAI8006081.1"/>
    </source>
</evidence>
<dbReference type="PROSITE" id="PS50294">
    <property type="entry name" value="WD_REPEATS_REGION"/>
    <property type="match status" value="6"/>
</dbReference>
<feature type="compositionally biased region" description="Acidic residues" evidence="6">
    <location>
        <begin position="1002"/>
        <end position="1013"/>
    </location>
</feature>
<feature type="region of interest" description="Disordered" evidence="6">
    <location>
        <begin position="913"/>
        <end position="965"/>
    </location>
</feature>
<feature type="repeat" description="WD" evidence="5">
    <location>
        <begin position="217"/>
        <end position="250"/>
    </location>
</feature>
<dbReference type="Pfam" id="PF08625">
    <property type="entry name" value="Utp13"/>
    <property type="match status" value="1"/>
</dbReference>
<dbReference type="GO" id="GO:0000480">
    <property type="term" value="P:endonucleolytic cleavage in 5'-ETS of tricistronic rRNA transcript (SSU-rRNA, 5.8S rRNA, LSU-rRNA)"/>
    <property type="evidence" value="ECO:0007669"/>
    <property type="project" value="TreeGrafter"/>
</dbReference>
<dbReference type="AlphaFoldDB" id="A0AA35R912"/>
<dbReference type="GO" id="GO:0030686">
    <property type="term" value="C:90S preribosome"/>
    <property type="evidence" value="ECO:0007669"/>
    <property type="project" value="TreeGrafter"/>
</dbReference>
<dbReference type="PANTHER" id="PTHR19854:SF15">
    <property type="entry name" value="TRANSDUCIN BETA-LIKE PROTEIN 3"/>
    <property type="match status" value="1"/>
</dbReference>
<feature type="repeat" description="WD" evidence="5">
    <location>
        <begin position="661"/>
        <end position="702"/>
    </location>
</feature>
<organism evidence="8 9">
    <name type="scientific">Geodia barretti</name>
    <name type="common">Barrett's horny sponge</name>
    <dbReference type="NCBI Taxonomy" id="519541"/>
    <lineage>
        <taxon>Eukaryota</taxon>
        <taxon>Metazoa</taxon>
        <taxon>Porifera</taxon>
        <taxon>Demospongiae</taxon>
        <taxon>Heteroscleromorpha</taxon>
        <taxon>Tetractinellida</taxon>
        <taxon>Astrophorina</taxon>
        <taxon>Geodiidae</taxon>
        <taxon>Geodia</taxon>
    </lineage>
</organism>
<feature type="region of interest" description="Disordered" evidence="6">
    <location>
        <begin position="989"/>
        <end position="1017"/>
    </location>
</feature>
<dbReference type="PANTHER" id="PTHR19854">
    <property type="entry name" value="TRANSDUCIN BETA-LIKE 3"/>
    <property type="match status" value="1"/>
</dbReference>
<dbReference type="SUPFAM" id="SSF50978">
    <property type="entry name" value="WD40 repeat-like"/>
    <property type="match status" value="2"/>
</dbReference>
<dbReference type="Pfam" id="PF00400">
    <property type="entry name" value="WD40"/>
    <property type="match status" value="8"/>
</dbReference>
<dbReference type="FunFam" id="2.130.10.10:FF:000230">
    <property type="entry name" value="Transducin beta-like protein 3"/>
    <property type="match status" value="1"/>
</dbReference>
<feature type="repeat" description="WD" evidence="5">
    <location>
        <begin position="172"/>
        <end position="216"/>
    </location>
</feature>
<evidence type="ECO:0000256" key="5">
    <source>
        <dbReference type="PROSITE-ProRule" id="PRU00221"/>
    </source>
</evidence>
<evidence type="ECO:0000256" key="2">
    <source>
        <dbReference type="ARBA" id="ARBA00022574"/>
    </source>
</evidence>
<dbReference type="InterPro" id="IPR001680">
    <property type="entry name" value="WD40_rpt"/>
</dbReference>
<dbReference type="Gene3D" id="2.130.10.10">
    <property type="entry name" value="YVTN repeat-like/Quinoprotein amine dehydrogenase"/>
    <property type="match status" value="4"/>
</dbReference>
<dbReference type="SMART" id="SM00320">
    <property type="entry name" value="WD40"/>
    <property type="match status" value="13"/>
</dbReference>
<proteinExistence type="predicted"/>
<dbReference type="EMBL" id="CASHTH010000659">
    <property type="protein sequence ID" value="CAI8006081.1"/>
    <property type="molecule type" value="Genomic_DNA"/>
</dbReference>
<feature type="region of interest" description="Disordered" evidence="6">
    <location>
        <begin position="313"/>
        <end position="343"/>
    </location>
</feature>
<dbReference type="Proteomes" id="UP001174909">
    <property type="component" value="Unassembled WGS sequence"/>
</dbReference>
<evidence type="ECO:0000256" key="1">
    <source>
        <dbReference type="ARBA" id="ARBA00004604"/>
    </source>
</evidence>
<dbReference type="GO" id="GO:0032040">
    <property type="term" value="C:small-subunit processome"/>
    <property type="evidence" value="ECO:0007669"/>
    <property type="project" value="InterPro"/>
</dbReference>
<dbReference type="InterPro" id="IPR036322">
    <property type="entry name" value="WD40_repeat_dom_sf"/>
</dbReference>
<dbReference type="PROSITE" id="PS00678">
    <property type="entry name" value="WD_REPEATS_1"/>
    <property type="match status" value="2"/>
</dbReference>
<sequence>MGKGKKTPSGETVEHRISFEVQEKLEEFYTGGQVQVSKDGEHLFTSCGSAVKALHIGTGVVDRCFEEEEDTVICFVLSPDCKFLVVSWRSQQLKLYQWKVESGEGEGEKGEEGKEEEKTEKMKRGKCARSWKPLQGAVVAMAIDPTSTLLATGSSSGIKVWDCVRHYCTHNLRPSGGLVGLLTFHPDPAHLTLFSSTAADTSIKVWDLKSSRCVSVMRGHVSAVTSVAFSKDQRFMISGGRDKVLHVWRLPHYSLHKTLPVFEAVEGLVILPESGESRRSGKKGPVDSLTVATAGDKGVIRVWDMVTGTMSHSLDPLPRPQSTSHQLGMTKEKDGEGEGEEEVPQVYTDLQFSGSRGELVGVTYDHSIIFYDVATFTRQKQLLGYCDEILDMRFLGGPAPRLAVATNSEQVKVLARGGSLDWQLLHGHSRVVLSIDAFVPPPPLRPLLVSSSKDHTVRVWGEEEEGSDGRSSEFICKGVGSGHTEAVGAVAFGRMSGSFVVSGSQDCTIKLWSLKPLSKWNKGEQPVKLPTKYTQLAHDKDINAMDVSPNDKLMVTGSQDKTAKLWNVSDGGLVGVLRGHRRGIWSVQFSPVDQCVLTASADTTLKLWAVNDCSCIKTFEGHTMSVLKAVFITRGMQIASSGSDGLVKIWNVRTNECVTTLDQHTEKVWSIASSEDGNWLASGGADSLICLWKDVTEKVVAEEQEARDRQILQEQELSNYLQQRDFVQAVGVAINLDQPFRVYTILSEVLDDGGEDGVFKDTLSALRPDQINSVLRYLTKWNMNAKYSKVAQTVLSYILRTHTLEQLMSYGDLHSILEGLIPYTERHFQRLSRLLQLSMFVDYTWQCMKLPDQPSAVSTTTSTALGAGLSKEPGKTSTEESFFGGAVSDVTVAAADSTTLDEGDLFVEDRAPDTELHLEHTTDSAGCEKSESEEVTDTEDSSGIEDSSVCHQGGEEQSDIQSGSDTIVVGEGKREVGESKRGRIKQKVKRQQFAKRGKEKEVGEEEEEEVEEEGLSRCRISRRGRLLQRRSLQRKMKLSGSRKHRTLIHT</sequence>
<gene>
    <name evidence="8" type="ORF">GBAR_LOCUS4552</name>
</gene>
<evidence type="ECO:0000259" key="7">
    <source>
        <dbReference type="Pfam" id="PF08625"/>
    </source>
</evidence>
<dbReference type="GO" id="GO:0000472">
    <property type="term" value="P:endonucleolytic cleavage to generate mature 5'-end of SSU-rRNA from (SSU-rRNA, 5.8S rRNA, LSU-rRNA)"/>
    <property type="evidence" value="ECO:0007669"/>
    <property type="project" value="TreeGrafter"/>
</dbReference>